<feature type="transmembrane region" description="Helical" evidence="7">
    <location>
        <begin position="139"/>
        <end position="163"/>
    </location>
</feature>
<dbReference type="EMBL" id="SLZW01000001">
    <property type="protein sequence ID" value="TCS65170.1"/>
    <property type="molecule type" value="Genomic_DNA"/>
</dbReference>
<feature type="transmembrane region" description="Helical" evidence="7">
    <location>
        <begin position="78"/>
        <end position="99"/>
    </location>
</feature>
<gene>
    <name evidence="8" type="ORF">EDD55_101504</name>
</gene>
<dbReference type="InterPro" id="IPR011701">
    <property type="entry name" value="MFS"/>
</dbReference>
<keyword evidence="2" id="KW-0813">Transport</keyword>
<evidence type="ECO:0000256" key="3">
    <source>
        <dbReference type="ARBA" id="ARBA00022475"/>
    </source>
</evidence>
<comment type="caution">
    <text evidence="8">The sequence shown here is derived from an EMBL/GenBank/DDBJ whole genome shotgun (WGS) entry which is preliminary data.</text>
</comment>
<comment type="subcellular location">
    <subcellularLocation>
        <location evidence="1">Cell membrane</location>
        <topology evidence="1">Multi-pass membrane protein</topology>
    </subcellularLocation>
</comment>
<proteinExistence type="predicted"/>
<dbReference type="GO" id="GO:0022857">
    <property type="term" value="F:transmembrane transporter activity"/>
    <property type="evidence" value="ECO:0007669"/>
    <property type="project" value="InterPro"/>
</dbReference>
<keyword evidence="6 7" id="KW-0472">Membrane</keyword>
<organism evidence="8 9">
    <name type="scientific">Varunaivibrio sulfuroxidans</name>
    <dbReference type="NCBI Taxonomy" id="1773489"/>
    <lineage>
        <taxon>Bacteria</taxon>
        <taxon>Pseudomonadati</taxon>
        <taxon>Pseudomonadota</taxon>
        <taxon>Alphaproteobacteria</taxon>
        <taxon>Rhodospirillales</taxon>
        <taxon>Magnetovibrionaceae</taxon>
        <taxon>Varunaivibrio</taxon>
    </lineage>
</organism>
<evidence type="ECO:0000256" key="5">
    <source>
        <dbReference type="ARBA" id="ARBA00022989"/>
    </source>
</evidence>
<feature type="transmembrane region" description="Helical" evidence="7">
    <location>
        <begin position="288"/>
        <end position="308"/>
    </location>
</feature>
<dbReference type="RefSeq" id="WP_132937878.1">
    <property type="nucleotide sequence ID" value="NZ_CP119676.1"/>
</dbReference>
<dbReference type="AlphaFoldDB" id="A0A4R3JJU6"/>
<evidence type="ECO:0000256" key="4">
    <source>
        <dbReference type="ARBA" id="ARBA00022692"/>
    </source>
</evidence>
<dbReference type="OrthoDB" id="9803968at2"/>
<keyword evidence="3" id="KW-1003">Cell membrane</keyword>
<protein>
    <submittedName>
        <fullName evidence="8">Transmembrane secretion effector</fullName>
    </submittedName>
</protein>
<dbReference type="CDD" id="cd06173">
    <property type="entry name" value="MFS_MefA_like"/>
    <property type="match status" value="1"/>
</dbReference>
<feature type="transmembrane region" description="Helical" evidence="7">
    <location>
        <begin position="256"/>
        <end position="276"/>
    </location>
</feature>
<evidence type="ECO:0000313" key="9">
    <source>
        <dbReference type="Proteomes" id="UP000295304"/>
    </source>
</evidence>
<keyword evidence="9" id="KW-1185">Reference proteome</keyword>
<dbReference type="InterPro" id="IPR036259">
    <property type="entry name" value="MFS_trans_sf"/>
</dbReference>
<name>A0A4R3JJU6_9PROT</name>
<dbReference type="PANTHER" id="PTHR43266:SF2">
    <property type="entry name" value="MAJOR FACILITATOR SUPERFAMILY (MFS) PROFILE DOMAIN-CONTAINING PROTEIN"/>
    <property type="match status" value="1"/>
</dbReference>
<feature type="transmembrane region" description="Helical" evidence="7">
    <location>
        <begin position="393"/>
        <end position="414"/>
    </location>
</feature>
<keyword evidence="4 7" id="KW-0812">Transmembrane</keyword>
<evidence type="ECO:0000256" key="1">
    <source>
        <dbReference type="ARBA" id="ARBA00004651"/>
    </source>
</evidence>
<evidence type="ECO:0000313" key="8">
    <source>
        <dbReference type="EMBL" id="TCS65170.1"/>
    </source>
</evidence>
<keyword evidence="5 7" id="KW-1133">Transmembrane helix</keyword>
<reference evidence="8 9" key="1">
    <citation type="submission" date="2019-03" db="EMBL/GenBank/DDBJ databases">
        <title>Genomic Encyclopedia of Type Strains, Phase IV (KMG-IV): sequencing the most valuable type-strain genomes for metagenomic binning, comparative biology and taxonomic classification.</title>
        <authorList>
            <person name="Goeker M."/>
        </authorList>
    </citation>
    <scope>NUCLEOTIDE SEQUENCE [LARGE SCALE GENOMIC DNA]</scope>
    <source>
        <strain evidence="8 9">DSM 101688</strain>
    </source>
</reference>
<accession>A0A4R3JJU6</accession>
<dbReference type="Pfam" id="PF07690">
    <property type="entry name" value="MFS_1"/>
    <property type="match status" value="1"/>
</dbReference>
<feature type="transmembrane region" description="Helical" evidence="7">
    <location>
        <begin position="105"/>
        <end position="127"/>
    </location>
</feature>
<evidence type="ECO:0000256" key="2">
    <source>
        <dbReference type="ARBA" id="ARBA00022448"/>
    </source>
</evidence>
<sequence length="423" mass="44755">MLALLKSRRFFPFFAAQFLGAANDNFYKNALVILIAYRLGGENAALLVTIAAGLFILPFFLFSASAGQLADRLDKARLVRLVKALEIAVMTLGAVGFLWRQEGVLLGVLFLMGAQSSLFGPVKYAILPAIVADRDLIGANALTEGGTFLAILLGTIAGGLLVLTPGGEVIVACTVVVLAIAGWIAALYVDDVAPADPNVRINPNIVNETAAIMRHARANTAIYPSMLAISWFWLLGATFLAQFPNFAKGPLHADEQAVTLMLALFTVGVAVGSGLCAHVLKGRISLKIVPWSVFLMSVFIIDLYFATPKGVDAPGPIMGLGDLIAKPWVWRVMADLMMIAVTGGFYIVPLYATIQKRSDPRHRARNIAALNVLNALFMVASAAIAAAMLAQGIGVVGIFLAVGLANLGAGLWTVKMARAAPPA</sequence>
<dbReference type="PANTHER" id="PTHR43266">
    <property type="entry name" value="MACROLIDE-EFFLUX PROTEIN"/>
    <property type="match status" value="1"/>
</dbReference>
<dbReference type="Proteomes" id="UP000295304">
    <property type="component" value="Unassembled WGS sequence"/>
</dbReference>
<feature type="transmembrane region" description="Helical" evidence="7">
    <location>
        <begin position="46"/>
        <end position="66"/>
    </location>
</feature>
<evidence type="ECO:0000256" key="6">
    <source>
        <dbReference type="ARBA" id="ARBA00023136"/>
    </source>
</evidence>
<evidence type="ECO:0000256" key="7">
    <source>
        <dbReference type="SAM" id="Phobius"/>
    </source>
</evidence>
<dbReference type="Gene3D" id="1.20.1250.20">
    <property type="entry name" value="MFS general substrate transporter like domains"/>
    <property type="match status" value="1"/>
</dbReference>
<feature type="transmembrane region" description="Helical" evidence="7">
    <location>
        <begin position="169"/>
        <end position="189"/>
    </location>
</feature>
<feature type="transmembrane region" description="Helical" evidence="7">
    <location>
        <begin position="221"/>
        <end position="244"/>
    </location>
</feature>
<dbReference type="SUPFAM" id="SSF103473">
    <property type="entry name" value="MFS general substrate transporter"/>
    <property type="match status" value="1"/>
</dbReference>
<dbReference type="GO" id="GO:0005886">
    <property type="term" value="C:plasma membrane"/>
    <property type="evidence" value="ECO:0007669"/>
    <property type="project" value="UniProtKB-SubCell"/>
</dbReference>
<feature type="transmembrane region" description="Helical" evidence="7">
    <location>
        <begin position="328"/>
        <end position="354"/>
    </location>
</feature>
<feature type="transmembrane region" description="Helical" evidence="7">
    <location>
        <begin position="366"/>
        <end position="387"/>
    </location>
</feature>